<dbReference type="EMBL" id="JBHTNH010000029">
    <property type="protein sequence ID" value="MFD1362905.1"/>
    <property type="molecule type" value="Genomic_DNA"/>
</dbReference>
<evidence type="ECO:0000313" key="3">
    <source>
        <dbReference type="EMBL" id="MFD1362905.1"/>
    </source>
</evidence>
<evidence type="ECO:0000313" key="4">
    <source>
        <dbReference type="Proteomes" id="UP001597178"/>
    </source>
</evidence>
<dbReference type="Pfam" id="PF18917">
    <property type="entry name" value="LiaI-LiaF-like_TM1"/>
    <property type="match status" value="1"/>
</dbReference>
<dbReference type="Proteomes" id="UP001597178">
    <property type="component" value="Unassembled WGS sequence"/>
</dbReference>
<accession>A0ABW3ZWV3</accession>
<keyword evidence="1" id="KW-0472">Membrane</keyword>
<proteinExistence type="predicted"/>
<evidence type="ECO:0000259" key="2">
    <source>
        <dbReference type="Pfam" id="PF18917"/>
    </source>
</evidence>
<feature type="transmembrane region" description="Helical" evidence="1">
    <location>
        <begin position="62"/>
        <end position="82"/>
    </location>
</feature>
<organism evidence="3 4">
    <name type="scientific">Lentibacillus salinarum</name>
    <dbReference type="NCBI Taxonomy" id="446820"/>
    <lineage>
        <taxon>Bacteria</taxon>
        <taxon>Bacillati</taxon>
        <taxon>Bacillota</taxon>
        <taxon>Bacilli</taxon>
        <taxon>Bacillales</taxon>
        <taxon>Bacillaceae</taxon>
        <taxon>Lentibacillus</taxon>
    </lineage>
</organism>
<name>A0ABW3ZWV3_9BACI</name>
<feature type="transmembrane region" description="Helical" evidence="1">
    <location>
        <begin position="139"/>
        <end position="159"/>
    </location>
</feature>
<dbReference type="InterPro" id="IPR043726">
    <property type="entry name" value="LiaI-LiaF-like_TM1"/>
</dbReference>
<reference evidence="4" key="1">
    <citation type="journal article" date="2019" name="Int. J. Syst. Evol. Microbiol.">
        <title>The Global Catalogue of Microorganisms (GCM) 10K type strain sequencing project: providing services to taxonomists for standard genome sequencing and annotation.</title>
        <authorList>
            <consortium name="The Broad Institute Genomics Platform"/>
            <consortium name="The Broad Institute Genome Sequencing Center for Infectious Disease"/>
            <person name="Wu L."/>
            <person name="Ma J."/>
        </authorList>
    </citation>
    <scope>NUCLEOTIDE SEQUENCE [LARGE SCALE GENOMIC DNA]</scope>
    <source>
        <strain evidence="4">CCUG 54822</strain>
    </source>
</reference>
<comment type="caution">
    <text evidence="3">The sequence shown here is derived from an EMBL/GenBank/DDBJ whole genome shotgun (WGS) entry which is preliminary data.</text>
</comment>
<feature type="transmembrane region" description="Helical" evidence="1">
    <location>
        <begin position="36"/>
        <end position="55"/>
    </location>
</feature>
<dbReference type="RefSeq" id="WP_382401919.1">
    <property type="nucleotide sequence ID" value="NZ_JBHTNH010000029.1"/>
</dbReference>
<gene>
    <name evidence="3" type="ORF">ACFQ4A_14710</name>
</gene>
<feature type="transmembrane region" description="Helical" evidence="1">
    <location>
        <begin position="111"/>
        <end position="133"/>
    </location>
</feature>
<evidence type="ECO:0000256" key="1">
    <source>
        <dbReference type="SAM" id="Phobius"/>
    </source>
</evidence>
<feature type="transmembrane region" description="Helical" evidence="1">
    <location>
        <begin position="88"/>
        <end position="104"/>
    </location>
</feature>
<feature type="transmembrane region" description="Helical" evidence="1">
    <location>
        <begin position="7"/>
        <end position="24"/>
    </location>
</feature>
<feature type="domain" description="LiaI-LiaF-like transmembrane region" evidence="2">
    <location>
        <begin position="10"/>
        <end position="50"/>
    </location>
</feature>
<keyword evidence="4" id="KW-1185">Reference proteome</keyword>
<keyword evidence="1" id="KW-1133">Transmembrane helix</keyword>
<sequence length="163" mass="18779">MVSLKRQHSFAAYVLIGVGVFFLLREFDIPIITDFYSWPTLLIIIGMALLIHSYTAKDYQHLFSGTIVLGLGIHLHGLSHYPFWIDHWAVYPLLVGIAFIVRSLRTRRGLFVGIVISSLSVFLILSVRLPAAFHWVYDVMAWLDRLWPLILIGIGIFWLKKKK</sequence>
<protein>
    <submittedName>
        <fullName evidence="3">LiaI-LiaF-like domain-containing protein</fullName>
    </submittedName>
</protein>
<keyword evidence="1" id="KW-0812">Transmembrane</keyword>